<reference evidence="6 7" key="1">
    <citation type="journal article" date="2019" name="Int. J. Syst. Evol. Microbiol.">
        <title>The Global Catalogue of Microorganisms (GCM) 10K type strain sequencing project: providing services to taxonomists for standard genome sequencing and annotation.</title>
        <authorList>
            <consortium name="The Broad Institute Genomics Platform"/>
            <consortium name="The Broad Institute Genome Sequencing Center for Infectious Disease"/>
            <person name="Wu L."/>
            <person name="Ma J."/>
        </authorList>
    </citation>
    <scope>NUCLEOTIDE SEQUENCE [LARGE SCALE GENOMIC DNA]</scope>
    <source>
        <strain evidence="6 7">RDMS1</strain>
    </source>
</reference>
<evidence type="ECO:0000256" key="3">
    <source>
        <dbReference type="ARBA" id="ARBA00023002"/>
    </source>
</evidence>
<dbReference type="AlphaFoldDB" id="A0ABD5YK85"/>
<comment type="caution">
    <text evidence="6">The sequence shown here is derived from an EMBL/GenBank/DDBJ whole genome shotgun (WGS) entry which is preliminary data.</text>
</comment>
<proteinExistence type="predicted"/>
<protein>
    <submittedName>
        <fullName evidence="6">LLM class flavin-dependent oxidoreductase</fullName>
        <ecNumber evidence="6">1.-.-.-</ecNumber>
    </submittedName>
</protein>
<dbReference type="InterPro" id="IPR011251">
    <property type="entry name" value="Luciferase-like_dom"/>
</dbReference>
<dbReference type="GO" id="GO:0004497">
    <property type="term" value="F:monooxygenase activity"/>
    <property type="evidence" value="ECO:0007669"/>
    <property type="project" value="UniProtKB-KW"/>
</dbReference>
<evidence type="ECO:0000256" key="4">
    <source>
        <dbReference type="ARBA" id="ARBA00023033"/>
    </source>
</evidence>
<evidence type="ECO:0000259" key="5">
    <source>
        <dbReference type="Pfam" id="PF00296"/>
    </source>
</evidence>
<dbReference type="PANTHER" id="PTHR42847">
    <property type="entry name" value="ALKANESULFONATE MONOOXYGENASE"/>
    <property type="match status" value="1"/>
</dbReference>
<dbReference type="PANTHER" id="PTHR42847:SF4">
    <property type="entry name" value="ALKANESULFONATE MONOOXYGENASE-RELATED"/>
    <property type="match status" value="1"/>
</dbReference>
<dbReference type="RefSeq" id="WP_264554770.1">
    <property type="nucleotide sequence ID" value="NZ_CP109979.1"/>
</dbReference>
<dbReference type="Proteomes" id="UP001596417">
    <property type="component" value="Unassembled WGS sequence"/>
</dbReference>
<keyword evidence="2" id="KW-0288">FMN</keyword>
<dbReference type="SUPFAM" id="SSF51679">
    <property type="entry name" value="Bacterial luciferase-like"/>
    <property type="match status" value="1"/>
</dbReference>
<dbReference type="GeneID" id="76199343"/>
<keyword evidence="1" id="KW-0285">Flavoprotein</keyword>
<gene>
    <name evidence="6" type="ORF">ACFQL7_07890</name>
</gene>
<keyword evidence="3 6" id="KW-0560">Oxidoreductase</keyword>
<evidence type="ECO:0000256" key="2">
    <source>
        <dbReference type="ARBA" id="ARBA00022643"/>
    </source>
</evidence>
<dbReference type="EC" id="1.-.-.-" evidence="6"/>
<keyword evidence="7" id="KW-1185">Reference proteome</keyword>
<feature type="domain" description="Luciferase-like" evidence="5">
    <location>
        <begin position="1"/>
        <end position="294"/>
    </location>
</feature>
<dbReference type="Pfam" id="PF00296">
    <property type="entry name" value="Bac_luciferase"/>
    <property type="match status" value="1"/>
</dbReference>
<organism evidence="6 7">
    <name type="scientific">Halocatena marina</name>
    <dbReference type="NCBI Taxonomy" id="2934937"/>
    <lineage>
        <taxon>Archaea</taxon>
        <taxon>Methanobacteriati</taxon>
        <taxon>Methanobacteriota</taxon>
        <taxon>Stenosarchaea group</taxon>
        <taxon>Halobacteria</taxon>
        <taxon>Halobacteriales</taxon>
        <taxon>Natronomonadaceae</taxon>
        <taxon>Halocatena</taxon>
    </lineage>
</organism>
<evidence type="ECO:0000313" key="6">
    <source>
        <dbReference type="EMBL" id="MFC7189783.1"/>
    </source>
</evidence>
<name>A0ABD5YK85_9EURY</name>
<dbReference type="EMBL" id="JBHTAX010000001">
    <property type="protein sequence ID" value="MFC7189783.1"/>
    <property type="molecule type" value="Genomic_DNA"/>
</dbReference>
<dbReference type="InterPro" id="IPR036661">
    <property type="entry name" value="Luciferase-like_sf"/>
</dbReference>
<accession>A0ABD5YK85</accession>
<dbReference type="InterPro" id="IPR050172">
    <property type="entry name" value="SsuD_RutA_monooxygenase"/>
</dbReference>
<sequence length="325" mass="36778">MKFGVFLNQYYDEAGDFVATDLYEQADLIERLEFDSVTVGERHVHEEGFVEPLTALAAIAARTDSLTLGTAAMLPALYNPLNLAEQVATIDRLSDGRMSFGAALGYRARELAPFGVEMDERVGRFLESIGLLKQFWTEDRINHTGDYWSFDDAFVSPRPDDIPIWIGGHADIAIKRAAYRGDAWIASASSTTDDLTSQIAFYEDALDEFGMARENNDVILMRDCFVADSVSEARSKIEPYLLNLYRLYARWGQTYLDEHEIEVDYDELNEKFVIGTPEECIDQLRTYAELGVDHVLIRCQFPGQPQSTTLDCLERFGDEVIPAFR</sequence>
<evidence type="ECO:0000313" key="7">
    <source>
        <dbReference type="Proteomes" id="UP001596417"/>
    </source>
</evidence>
<keyword evidence="4" id="KW-0503">Monooxygenase</keyword>
<dbReference type="Gene3D" id="3.20.20.30">
    <property type="entry name" value="Luciferase-like domain"/>
    <property type="match status" value="1"/>
</dbReference>
<evidence type="ECO:0000256" key="1">
    <source>
        <dbReference type="ARBA" id="ARBA00022630"/>
    </source>
</evidence>